<dbReference type="AlphaFoldDB" id="A0AAW8L1T1"/>
<evidence type="ECO:0000256" key="2">
    <source>
        <dbReference type="ARBA" id="ARBA00022618"/>
    </source>
</evidence>
<evidence type="ECO:0000259" key="8">
    <source>
        <dbReference type="Pfam" id="PF03799"/>
    </source>
</evidence>
<evidence type="ECO:0000313" key="10">
    <source>
        <dbReference type="EMBL" id="MDR0177195.1"/>
    </source>
</evidence>
<keyword evidence="7" id="KW-0472">Membrane</keyword>
<proteinExistence type="predicted"/>
<dbReference type="InterPro" id="IPR050487">
    <property type="entry name" value="FtsQ_DivIB"/>
</dbReference>
<sequence length="412" mass="43075">MRKPSAPRPERSNRAQDAPASIPPRRSGPRRPRPSRSAQGPSAPSTPSAHHGTEQAGPAAPAKRPRSASAPRTPKEPSGGAGSASRPRRPSTSRGASSSSPAPRRGGEGAGRTSPRQESSSPDAAASTELTVFGRRQVALSRGDDRVVSTGLADRLKERQAAVRRLRLRRAVRAAVVVVAIVVVVWALAFSPLLGLQARRISVAGSDGSVSDQQVREVLAAYEGDSLLRLDTGRLSTQVSDKLVRVRRAQVTRAWPHGLRVHLTMRVPVATVQDSDGYQVLDNEAVVLERVSEPPSGLVNIVPDPVAQASGPQRISAKQVAAVTQVVGSLTPETLAQVSSGSATEAGQVTLTLSSGASVVWGNNQDNALKARVLATLMTTTASIYDVSSPHRPTTRSADSAGMTPVAPSSTS</sequence>
<comment type="caution">
    <text evidence="10">The sequence shown here is derived from an EMBL/GenBank/DDBJ whole genome shotgun (WGS) entry which is preliminary data.</text>
</comment>
<dbReference type="EMBL" id="JAMZMF010000005">
    <property type="protein sequence ID" value="MDR0177195.1"/>
    <property type="molecule type" value="Genomic_DNA"/>
</dbReference>
<dbReference type="Pfam" id="PF08478">
    <property type="entry name" value="POTRA_1"/>
    <property type="match status" value="1"/>
</dbReference>
<dbReference type="PANTHER" id="PTHR37820:SF1">
    <property type="entry name" value="CELL DIVISION PROTEIN FTSQ"/>
    <property type="match status" value="1"/>
</dbReference>
<dbReference type="RefSeq" id="WP_308679400.1">
    <property type="nucleotide sequence ID" value="NZ_JAMZMF010000005.1"/>
</dbReference>
<organism evidence="10 11">
    <name type="scientific">Actinomyces oris</name>
    <dbReference type="NCBI Taxonomy" id="544580"/>
    <lineage>
        <taxon>Bacteria</taxon>
        <taxon>Bacillati</taxon>
        <taxon>Actinomycetota</taxon>
        <taxon>Actinomycetes</taxon>
        <taxon>Actinomycetales</taxon>
        <taxon>Actinomycetaceae</taxon>
        <taxon>Actinomyces</taxon>
    </lineage>
</organism>
<evidence type="ECO:0000256" key="3">
    <source>
        <dbReference type="ARBA" id="ARBA00022692"/>
    </source>
</evidence>
<feature type="transmembrane region" description="Helical" evidence="7">
    <location>
        <begin position="174"/>
        <end position="194"/>
    </location>
</feature>
<keyword evidence="2" id="KW-0132">Cell division</keyword>
<evidence type="ECO:0000259" key="9">
    <source>
        <dbReference type="Pfam" id="PF08478"/>
    </source>
</evidence>
<evidence type="ECO:0000256" key="7">
    <source>
        <dbReference type="SAM" id="Phobius"/>
    </source>
</evidence>
<dbReference type="Proteomes" id="UP001230065">
    <property type="component" value="Unassembled WGS sequence"/>
</dbReference>
<gene>
    <name evidence="10" type="ORF">RF687_04455</name>
</gene>
<reference evidence="10" key="1">
    <citation type="submission" date="2022-06" db="EMBL/GenBank/DDBJ databases">
        <title>Draft Genome Sequences of Three Actinomyces oris Strains, Isolated from Healthy Human Feces.</title>
        <authorList>
            <person name="Ye Y."/>
            <person name="Liu C."/>
            <person name="Zhao J."/>
            <person name="Xu J."/>
            <person name="Huang H."/>
            <person name="Wang B."/>
            <person name="Wei J."/>
            <person name="Jing X."/>
        </authorList>
    </citation>
    <scope>NUCLEOTIDE SEQUENCE</scope>
    <source>
        <strain evidence="10">CNGBCC1803727</strain>
    </source>
</reference>
<feature type="domain" description="Cell division protein FtsQ/DivIB C-terminal" evidence="8">
    <location>
        <begin position="270"/>
        <end position="381"/>
    </location>
</feature>
<evidence type="ECO:0000256" key="4">
    <source>
        <dbReference type="ARBA" id="ARBA00022989"/>
    </source>
</evidence>
<feature type="compositionally biased region" description="Low complexity" evidence="6">
    <location>
        <begin position="35"/>
        <end position="45"/>
    </location>
</feature>
<dbReference type="InterPro" id="IPR005548">
    <property type="entry name" value="Cell_div_FtsQ/DivIB_C"/>
</dbReference>
<dbReference type="Pfam" id="PF03799">
    <property type="entry name" value="FtsQ_DivIB_C"/>
    <property type="match status" value="1"/>
</dbReference>
<dbReference type="GO" id="GO:0005886">
    <property type="term" value="C:plasma membrane"/>
    <property type="evidence" value="ECO:0007669"/>
    <property type="project" value="TreeGrafter"/>
</dbReference>
<keyword evidence="3 7" id="KW-0812">Transmembrane</keyword>
<keyword evidence="4 7" id="KW-1133">Transmembrane helix</keyword>
<dbReference type="GO" id="GO:0051301">
    <property type="term" value="P:cell division"/>
    <property type="evidence" value="ECO:0007669"/>
    <property type="project" value="UniProtKB-KW"/>
</dbReference>
<feature type="region of interest" description="Disordered" evidence="6">
    <location>
        <begin position="1"/>
        <end position="130"/>
    </location>
</feature>
<dbReference type="InterPro" id="IPR013685">
    <property type="entry name" value="POTRA_FtsQ_type"/>
</dbReference>
<dbReference type="Gene3D" id="3.10.20.310">
    <property type="entry name" value="membrane protein fhac"/>
    <property type="match status" value="1"/>
</dbReference>
<keyword evidence="5" id="KW-0131">Cell cycle</keyword>
<evidence type="ECO:0000313" key="11">
    <source>
        <dbReference type="Proteomes" id="UP001230065"/>
    </source>
</evidence>
<feature type="region of interest" description="Disordered" evidence="6">
    <location>
        <begin position="387"/>
        <end position="412"/>
    </location>
</feature>
<evidence type="ECO:0000256" key="6">
    <source>
        <dbReference type="SAM" id="MobiDB-lite"/>
    </source>
</evidence>
<evidence type="ECO:0000256" key="1">
    <source>
        <dbReference type="ARBA" id="ARBA00022475"/>
    </source>
</evidence>
<name>A0AAW8L1T1_9ACTO</name>
<keyword evidence="1" id="KW-1003">Cell membrane</keyword>
<evidence type="ECO:0000256" key="5">
    <source>
        <dbReference type="ARBA" id="ARBA00023306"/>
    </source>
</evidence>
<feature type="compositionally biased region" description="Low complexity" evidence="6">
    <location>
        <begin position="58"/>
        <end position="72"/>
    </location>
</feature>
<feature type="domain" description="POTRA" evidence="9">
    <location>
        <begin position="198"/>
        <end position="264"/>
    </location>
</feature>
<feature type="compositionally biased region" description="Low complexity" evidence="6">
    <location>
        <begin position="92"/>
        <end position="104"/>
    </location>
</feature>
<dbReference type="PANTHER" id="PTHR37820">
    <property type="entry name" value="CELL DIVISION PROTEIN DIVIB"/>
    <property type="match status" value="1"/>
</dbReference>
<accession>A0AAW8L1T1</accession>
<protein>
    <submittedName>
        <fullName evidence="10">FtsQ-type POTRA domain-containing protein</fullName>
    </submittedName>
</protein>